<comment type="caution">
    <text evidence="2">The sequence shown here is derived from an EMBL/GenBank/DDBJ whole genome shotgun (WGS) entry which is preliminary data.</text>
</comment>
<organism evidence="2 3">
    <name type="scientific">Dermatophagoides farinae</name>
    <name type="common">American house dust mite</name>
    <dbReference type="NCBI Taxonomy" id="6954"/>
    <lineage>
        <taxon>Eukaryota</taxon>
        <taxon>Metazoa</taxon>
        <taxon>Ecdysozoa</taxon>
        <taxon>Arthropoda</taxon>
        <taxon>Chelicerata</taxon>
        <taxon>Arachnida</taxon>
        <taxon>Acari</taxon>
        <taxon>Acariformes</taxon>
        <taxon>Sarcoptiformes</taxon>
        <taxon>Astigmata</taxon>
        <taxon>Psoroptidia</taxon>
        <taxon>Analgoidea</taxon>
        <taxon>Pyroglyphidae</taxon>
        <taxon>Dermatophagoidinae</taxon>
        <taxon>Dermatophagoides</taxon>
    </lineage>
</organism>
<reference evidence="2" key="1">
    <citation type="submission" date="2013-05" db="EMBL/GenBank/DDBJ databases">
        <authorList>
            <person name="Yim A.K.Y."/>
            <person name="Chan T.F."/>
            <person name="Ji K.M."/>
            <person name="Liu X.Y."/>
            <person name="Zhou J.W."/>
            <person name="Li R.Q."/>
            <person name="Yang K.Y."/>
            <person name="Li J."/>
            <person name="Li M."/>
            <person name="Law P.T.W."/>
            <person name="Wu Y.L."/>
            <person name="Cai Z.L."/>
            <person name="Qin H."/>
            <person name="Bao Y."/>
            <person name="Leung R.K.K."/>
            <person name="Ng P.K.S."/>
            <person name="Zou J."/>
            <person name="Zhong X.J."/>
            <person name="Ran P.X."/>
            <person name="Zhong N.S."/>
            <person name="Liu Z.G."/>
            <person name="Tsui S.K.W."/>
        </authorList>
    </citation>
    <scope>NUCLEOTIDE SEQUENCE</scope>
    <source>
        <strain evidence="2">Derf</strain>
        <tissue evidence="2">Whole organism</tissue>
    </source>
</reference>
<evidence type="ECO:0000313" key="1">
    <source>
        <dbReference type="EMBL" id="KAH9493817.1"/>
    </source>
</evidence>
<dbReference type="EMBL" id="ASGP02000008">
    <property type="protein sequence ID" value="KAH9493845.1"/>
    <property type="molecule type" value="Genomic_DNA"/>
</dbReference>
<keyword evidence="3" id="KW-1185">Reference proteome</keyword>
<gene>
    <name evidence="1" type="ORF">DERF_014545</name>
    <name evidence="2" type="ORF">DERF_014573</name>
</gene>
<evidence type="ECO:0000313" key="3">
    <source>
        <dbReference type="Proteomes" id="UP000790347"/>
    </source>
</evidence>
<reference evidence="2" key="2">
    <citation type="journal article" date="2022" name="Res Sq">
        <title>Comparative Genomics Reveals Insights into the Divergent Evolution of Astigmatic Mites and Household Pest Adaptations.</title>
        <authorList>
            <person name="Xiong Q."/>
            <person name="Wan A.T.-Y."/>
            <person name="Liu X.-Y."/>
            <person name="Fung C.S.-H."/>
            <person name="Xiao X."/>
            <person name="Malainual N."/>
            <person name="Hou J."/>
            <person name="Wang L."/>
            <person name="Wang M."/>
            <person name="Yang K."/>
            <person name="Cui Y."/>
            <person name="Leung E."/>
            <person name="Nong W."/>
            <person name="Shin S.-K."/>
            <person name="Au S."/>
            <person name="Jeong K.Y."/>
            <person name="Chew F.T."/>
            <person name="Hui J."/>
            <person name="Leung T.F."/>
            <person name="Tungtrongchitr A."/>
            <person name="Zhong N."/>
            <person name="Liu Z."/>
            <person name="Tsui S."/>
        </authorList>
    </citation>
    <scope>NUCLEOTIDE SEQUENCE</scope>
    <source>
        <strain evidence="2">Derf</strain>
        <tissue evidence="2">Whole organism</tissue>
    </source>
</reference>
<sequence length="84" mass="9499">MACPLFVIFNKTVVSGLVIVPRIPSIRSWKKSGGAKAKMLISSSENLLILESPKSRLANASDNELKNRKIYNKEIYNQMFIYSH</sequence>
<proteinExistence type="predicted"/>
<protein>
    <submittedName>
        <fullName evidence="2">Uncharacterized protein</fullName>
    </submittedName>
</protein>
<name>A0A922HMM5_DERFA</name>
<dbReference type="EMBL" id="ASGP02000008">
    <property type="protein sequence ID" value="KAH9493817.1"/>
    <property type="molecule type" value="Genomic_DNA"/>
</dbReference>
<dbReference type="Proteomes" id="UP000790347">
    <property type="component" value="Unassembled WGS sequence"/>
</dbReference>
<accession>A0A922HMM5</accession>
<dbReference type="AlphaFoldDB" id="A0A922HMM5"/>
<evidence type="ECO:0000313" key="2">
    <source>
        <dbReference type="EMBL" id="KAH9493845.1"/>
    </source>
</evidence>